<accession>A0A2H1EDK4</accession>
<dbReference type="EMBL" id="LT634361">
    <property type="protein sequence ID" value="SFZ85256.1"/>
    <property type="molecule type" value="Genomic_DNA"/>
</dbReference>
<proteinExistence type="predicted"/>
<dbReference type="STRING" id="1349785.GCA_000509405_01668"/>
<dbReference type="AlphaFoldDB" id="A0A2H1EDK4"/>
<name>A0A2H1EDK4_9FLAO</name>
<dbReference type="GeneID" id="47724568"/>
<dbReference type="Proteomes" id="UP000231564">
    <property type="component" value="Chromosome MARIT"/>
</dbReference>
<protein>
    <submittedName>
        <fullName evidence="1">Uncharacterized protein</fullName>
    </submittedName>
</protein>
<dbReference type="KEGG" id="tmar:MARIT_3125"/>
<keyword evidence="2" id="KW-1185">Reference proteome</keyword>
<dbReference type="RefSeq" id="WP_100211944.1">
    <property type="nucleotide sequence ID" value="NZ_CP138495.1"/>
</dbReference>
<evidence type="ECO:0000313" key="2">
    <source>
        <dbReference type="Proteomes" id="UP000231564"/>
    </source>
</evidence>
<sequence>MKNIGFILLTISIFQCKSISFEKTPPFTIKEASYYNYTGGIRGVSGTWVRINYDSKKAIEFDSIYYQGRKTKAELQNIANKIFVSGHFNTSTVNNKNDLILHKNKEKEFHNQLPKKSCSFKLKENEAIISYFQKGKKKYYKINSLKQEKSPLHQ</sequence>
<dbReference type="OrthoDB" id="1364277at2"/>
<evidence type="ECO:0000313" key="1">
    <source>
        <dbReference type="EMBL" id="SFZ85256.1"/>
    </source>
</evidence>
<reference evidence="1 2" key="1">
    <citation type="submission" date="2016-11" db="EMBL/GenBank/DDBJ databases">
        <authorList>
            <person name="Jaros S."/>
            <person name="Januszkiewicz K."/>
            <person name="Wedrychowicz H."/>
        </authorList>
    </citation>
    <scope>NUCLEOTIDE SEQUENCE [LARGE SCALE GENOMIC DNA]</scope>
    <source>
        <strain evidence="1">NCIMB 2154T</strain>
    </source>
</reference>
<gene>
    <name evidence="1" type="ORF">MARIT_3125</name>
</gene>
<organism evidence="1 2">
    <name type="scientific">Tenacibaculum maritimum NCIMB 2154</name>
    <dbReference type="NCBI Taxonomy" id="1349785"/>
    <lineage>
        <taxon>Bacteria</taxon>
        <taxon>Pseudomonadati</taxon>
        <taxon>Bacteroidota</taxon>
        <taxon>Flavobacteriia</taxon>
        <taxon>Flavobacteriales</taxon>
        <taxon>Flavobacteriaceae</taxon>
        <taxon>Tenacibaculum</taxon>
    </lineage>
</organism>